<dbReference type="InterPro" id="IPR037800">
    <property type="entry name" value="GCN5"/>
</dbReference>
<dbReference type="InterPro" id="IPR000182">
    <property type="entry name" value="GNAT_dom"/>
</dbReference>
<dbReference type="GO" id="GO:0005634">
    <property type="term" value="C:nucleus"/>
    <property type="evidence" value="ECO:0007669"/>
    <property type="project" value="UniProtKB-SubCell"/>
</dbReference>
<feature type="domain" description="Bromo" evidence="8">
    <location>
        <begin position="585"/>
        <end position="613"/>
    </location>
</feature>
<feature type="compositionally biased region" description="Basic residues" evidence="7">
    <location>
        <begin position="249"/>
        <end position="273"/>
    </location>
</feature>
<evidence type="ECO:0000256" key="1">
    <source>
        <dbReference type="ARBA" id="ARBA00004123"/>
    </source>
</evidence>
<evidence type="ECO:0000256" key="2">
    <source>
        <dbReference type="ARBA" id="ARBA00008607"/>
    </source>
</evidence>
<gene>
    <name evidence="10" type="ORF">CC1G_03225</name>
</gene>
<comment type="subcellular location">
    <subcellularLocation>
        <location evidence="1">Nucleus</location>
    </subcellularLocation>
</comment>
<dbReference type="PROSITE" id="PS51186">
    <property type="entry name" value="GNAT"/>
    <property type="match status" value="1"/>
</dbReference>
<feature type="compositionally biased region" description="Low complexity" evidence="7">
    <location>
        <begin position="175"/>
        <end position="196"/>
    </location>
</feature>
<dbReference type="GeneID" id="6007132"/>
<dbReference type="HOGENOM" id="CLU_015741_4_0_1"/>
<evidence type="ECO:0000313" key="10">
    <source>
        <dbReference type="EMBL" id="EAU91057.2"/>
    </source>
</evidence>
<dbReference type="CDD" id="cd04301">
    <property type="entry name" value="NAT_SF"/>
    <property type="match status" value="1"/>
</dbReference>
<keyword evidence="3 6" id="KW-0103">Bromodomain</keyword>
<dbReference type="EMBL" id="AACS02000003">
    <property type="protein sequence ID" value="EAU91057.2"/>
    <property type="molecule type" value="Genomic_DNA"/>
</dbReference>
<dbReference type="KEGG" id="cci:CC1G_03225"/>
<reference evidence="10 11" key="1">
    <citation type="journal article" date="2010" name="Proc. Natl. Acad. Sci. U.S.A.">
        <title>Insights into evolution of multicellular fungi from the assembled chromosomes of the mushroom Coprinopsis cinerea (Coprinus cinereus).</title>
        <authorList>
            <person name="Stajich J.E."/>
            <person name="Wilke S.K."/>
            <person name="Ahren D."/>
            <person name="Au C.H."/>
            <person name="Birren B.W."/>
            <person name="Borodovsky M."/>
            <person name="Burns C."/>
            <person name="Canback B."/>
            <person name="Casselton L.A."/>
            <person name="Cheng C.K."/>
            <person name="Deng J."/>
            <person name="Dietrich F.S."/>
            <person name="Fargo D.C."/>
            <person name="Farman M.L."/>
            <person name="Gathman A.C."/>
            <person name="Goldberg J."/>
            <person name="Guigo R."/>
            <person name="Hoegger P.J."/>
            <person name="Hooker J.B."/>
            <person name="Huggins A."/>
            <person name="James T.Y."/>
            <person name="Kamada T."/>
            <person name="Kilaru S."/>
            <person name="Kodira C."/>
            <person name="Kues U."/>
            <person name="Kupfer D."/>
            <person name="Kwan H.S."/>
            <person name="Lomsadze A."/>
            <person name="Li W."/>
            <person name="Lilly W.W."/>
            <person name="Ma L.J."/>
            <person name="Mackey A.J."/>
            <person name="Manning G."/>
            <person name="Martin F."/>
            <person name="Muraguchi H."/>
            <person name="Natvig D.O."/>
            <person name="Palmerini H."/>
            <person name="Ramesh M.A."/>
            <person name="Rehmeyer C.J."/>
            <person name="Roe B.A."/>
            <person name="Shenoy N."/>
            <person name="Stanke M."/>
            <person name="Ter-Hovhannisyan V."/>
            <person name="Tunlid A."/>
            <person name="Velagapudi R."/>
            <person name="Vision T.J."/>
            <person name="Zeng Q."/>
            <person name="Zolan M.E."/>
            <person name="Pukkila P.J."/>
        </authorList>
    </citation>
    <scope>NUCLEOTIDE SEQUENCE [LARGE SCALE GENOMIC DNA]</scope>
    <source>
        <strain evidence="11">Okayama-7 / 130 / ATCC MYA-4618 / FGSC 9003</strain>
    </source>
</reference>
<dbReference type="STRING" id="240176.A8N782"/>
<name>A8N782_COPC7</name>
<evidence type="ECO:0000256" key="7">
    <source>
        <dbReference type="SAM" id="MobiDB-lite"/>
    </source>
</evidence>
<dbReference type="AlphaFoldDB" id="A8N782"/>
<dbReference type="InterPro" id="IPR036427">
    <property type="entry name" value="Bromodomain-like_sf"/>
</dbReference>
<evidence type="ECO:0000256" key="3">
    <source>
        <dbReference type="ARBA" id="ARBA00023117"/>
    </source>
</evidence>
<dbReference type="InParanoid" id="A8N782"/>
<dbReference type="GO" id="GO:0000123">
    <property type="term" value="C:histone acetyltransferase complex"/>
    <property type="evidence" value="ECO:0007669"/>
    <property type="project" value="TreeGrafter"/>
</dbReference>
<accession>A8N782</accession>
<evidence type="ECO:0000256" key="4">
    <source>
        <dbReference type="ARBA" id="ARBA00023159"/>
    </source>
</evidence>
<dbReference type="SUPFAM" id="SSF47370">
    <property type="entry name" value="Bromodomain"/>
    <property type="match status" value="1"/>
</dbReference>
<dbReference type="Pfam" id="PF00583">
    <property type="entry name" value="Acetyltransf_1"/>
    <property type="match status" value="1"/>
</dbReference>
<comment type="caution">
    <text evidence="10">The sequence shown here is derived from an EMBL/GenBank/DDBJ whole genome shotgun (WGS) entry which is preliminary data.</text>
</comment>
<dbReference type="GO" id="GO:0010484">
    <property type="term" value="F:histone H3 acetyltransferase activity"/>
    <property type="evidence" value="ECO:0007669"/>
    <property type="project" value="TreeGrafter"/>
</dbReference>
<dbReference type="OMA" id="LKMCDNC"/>
<evidence type="ECO:0000256" key="6">
    <source>
        <dbReference type="PROSITE-ProRule" id="PRU00035"/>
    </source>
</evidence>
<dbReference type="InterPro" id="IPR001487">
    <property type="entry name" value="Bromodomain"/>
</dbReference>
<dbReference type="RefSeq" id="XP_001830688.2">
    <property type="nucleotide sequence ID" value="XM_001830636.2"/>
</dbReference>
<evidence type="ECO:0000259" key="9">
    <source>
        <dbReference type="PROSITE" id="PS51186"/>
    </source>
</evidence>
<evidence type="ECO:0000259" key="8">
    <source>
        <dbReference type="PROSITE" id="PS50014"/>
    </source>
</evidence>
<sequence>MKLAYPTGSDIFALHNSLLAVKIARHSPCAVCSSSCQGMHPPKGVRIVMDVQDESSGVDDYSHLFNESDDEDDGIPASGYLEICACGHDCKSHHADEDELGKREFKRRAALAIRMDELLKDSGRLLDFEYTDDDINNLRKQMVIPYKRESISPGKRLPIDPVSTAHITYAERRQSVPLSSPASSSLSELDPSSALSGRKRRASTSSLSEAVDDPDPEENEDDDSDEEEDKPLASRLLGANAPGRSVLGKAKRTTPSKRSRSGKAGGKKAKRVHTIASDDDDDEDDDKPHGQVNGVNGHKKVKEEKAEAAVLADATAARPVVPTGQRAEKISSVELRRGVIQVVPVKQDGEPRSLIILTGLKTLFQKQLPVMPREYISRLVYDDNSRSLAIIKRGYKVVGGICFRPFPHRGFAEIVFFATNSADQEKGYGGMLMDYFKAHIRKEYPDMNHFLTYADNYAVGYFEKQGFTKEITLDKSVWAGYIKDYEGGTIMQCTMIPKVDYLEKKRIFNEQHDAILEKIRQMSRAHIVYPGLPQFQPGQPEGVTVDPRDVPGLRESGWTPEMDKELRNLKSPDHHLMEKTLATLRADSHAWPFQTPVTIEAVPDYFDVIKHPMGKHDTPLTFSSCLPPT</sequence>
<dbReference type="OrthoDB" id="1937912at2759"/>
<keyword evidence="5" id="KW-0539">Nucleus</keyword>
<dbReference type="eggNOG" id="KOG1472">
    <property type="taxonomic scope" value="Eukaryota"/>
</dbReference>
<dbReference type="InterPro" id="IPR016181">
    <property type="entry name" value="Acyl_CoA_acyltransferase"/>
</dbReference>
<feature type="compositionally biased region" description="Acidic residues" evidence="7">
    <location>
        <begin position="210"/>
        <end position="229"/>
    </location>
</feature>
<dbReference type="PANTHER" id="PTHR45750:SF3">
    <property type="entry name" value="HISTONE ACETYLTRANSFERASE"/>
    <property type="match status" value="1"/>
</dbReference>
<dbReference type="Gene3D" id="3.40.630.30">
    <property type="match status" value="1"/>
</dbReference>
<dbReference type="PROSITE" id="PS50014">
    <property type="entry name" value="BROMODOMAIN_2"/>
    <property type="match status" value="1"/>
</dbReference>
<evidence type="ECO:0000313" key="11">
    <source>
        <dbReference type="Proteomes" id="UP000001861"/>
    </source>
</evidence>
<dbReference type="Proteomes" id="UP000001861">
    <property type="component" value="Unassembled WGS sequence"/>
</dbReference>
<feature type="domain" description="N-acetyltransferase" evidence="9">
    <location>
        <begin position="340"/>
        <end position="496"/>
    </location>
</feature>
<keyword evidence="11" id="KW-1185">Reference proteome</keyword>
<dbReference type="VEuPathDB" id="FungiDB:CC1G_03225"/>
<proteinExistence type="inferred from homology"/>
<comment type="similarity">
    <text evidence="2">Belongs to the acetyltransferase family. GCN5 subfamily.</text>
</comment>
<dbReference type="PANTHER" id="PTHR45750">
    <property type="entry name" value="GH11602P"/>
    <property type="match status" value="1"/>
</dbReference>
<dbReference type="GO" id="GO:0045944">
    <property type="term" value="P:positive regulation of transcription by RNA polymerase II"/>
    <property type="evidence" value="ECO:0007669"/>
    <property type="project" value="TreeGrafter"/>
</dbReference>
<dbReference type="Gene3D" id="1.20.920.10">
    <property type="entry name" value="Bromodomain-like"/>
    <property type="match status" value="1"/>
</dbReference>
<protein>
    <submittedName>
        <fullName evidence="10">Histone acetyltransferase NGF-1</fullName>
    </submittedName>
</protein>
<dbReference type="SUPFAM" id="SSF55729">
    <property type="entry name" value="Acyl-CoA N-acyltransferases (Nat)"/>
    <property type="match status" value="1"/>
</dbReference>
<evidence type="ECO:0000256" key="5">
    <source>
        <dbReference type="ARBA" id="ARBA00023242"/>
    </source>
</evidence>
<keyword evidence="4" id="KW-0010">Activator</keyword>
<organism evidence="10 11">
    <name type="scientific">Coprinopsis cinerea (strain Okayama-7 / 130 / ATCC MYA-4618 / FGSC 9003)</name>
    <name type="common">Inky cap fungus</name>
    <name type="synonym">Hormographiella aspergillata</name>
    <dbReference type="NCBI Taxonomy" id="240176"/>
    <lineage>
        <taxon>Eukaryota</taxon>
        <taxon>Fungi</taxon>
        <taxon>Dikarya</taxon>
        <taxon>Basidiomycota</taxon>
        <taxon>Agaricomycotina</taxon>
        <taxon>Agaricomycetes</taxon>
        <taxon>Agaricomycetidae</taxon>
        <taxon>Agaricales</taxon>
        <taxon>Agaricineae</taxon>
        <taxon>Psathyrellaceae</taxon>
        <taxon>Coprinopsis</taxon>
    </lineage>
</organism>
<dbReference type="FunCoup" id="A8N782">
    <property type="interactions" value="48"/>
</dbReference>
<feature type="region of interest" description="Disordered" evidence="7">
    <location>
        <begin position="173"/>
        <end position="300"/>
    </location>
</feature>